<name>I1YJX9_METFJ</name>
<proteinExistence type="predicted"/>
<dbReference type="PANTHER" id="PTHR33525:SF6">
    <property type="entry name" value="HDOD DOMAIN-CONTAINING PROTEIN"/>
    <property type="match status" value="1"/>
</dbReference>
<dbReference type="PROSITE" id="PS51833">
    <property type="entry name" value="HDOD"/>
    <property type="match status" value="1"/>
</dbReference>
<accession>I1YJX9</accession>
<dbReference type="eggNOG" id="COG1639">
    <property type="taxonomic scope" value="Bacteria"/>
</dbReference>
<dbReference type="EMBL" id="CP003380">
    <property type="protein sequence ID" value="AFJ03222.1"/>
    <property type="molecule type" value="Genomic_DNA"/>
</dbReference>
<feature type="domain" description="HDOD" evidence="1">
    <location>
        <begin position="17"/>
        <end position="213"/>
    </location>
</feature>
<dbReference type="STRING" id="754477.Q7C_2083"/>
<sequence>MSENNLPPEDPKLQFDIPPKPDILLAINQALDKPDADSADIAEVISRDVALSALVLKTVNSVMFGLPRKLSDIRQAVVMLGTKRIQVLVNYFALRHAVKGKASISLEKFWDNTMEVATMSRLVVDYLRLNRQVDVDLLYALCLFRDCGIPVMSIKFQDYRQVLFEANHASQHKFTEVEEGHYRTNHAVVGYFIAKSWHLPATLCELILRHHDPEYLTEASPTIDAKNVFALMKMASAVATQYKYGKTDTEWPTAREFVLTQMRMSDIDFQDMQADLIDDYHTEFAGY</sequence>
<evidence type="ECO:0000313" key="2">
    <source>
        <dbReference type="EMBL" id="AFJ03222.1"/>
    </source>
</evidence>
<dbReference type="HOGENOM" id="CLU_048246_2_1_6"/>
<dbReference type="OrthoDB" id="5611471at2"/>
<dbReference type="PATRIC" id="fig|754477.3.peg.2051"/>
<dbReference type="InterPro" id="IPR052340">
    <property type="entry name" value="RNase_Y/CdgJ"/>
</dbReference>
<dbReference type="SUPFAM" id="SSF109604">
    <property type="entry name" value="HD-domain/PDEase-like"/>
    <property type="match status" value="1"/>
</dbReference>
<evidence type="ECO:0000313" key="3">
    <source>
        <dbReference type="Proteomes" id="UP000009145"/>
    </source>
</evidence>
<organism evidence="2 3">
    <name type="scientific">Methylophaga frappieri (strain ATCC BAA-2434 / DSM 25690 / JAM7)</name>
    <dbReference type="NCBI Taxonomy" id="754477"/>
    <lineage>
        <taxon>Bacteria</taxon>
        <taxon>Pseudomonadati</taxon>
        <taxon>Pseudomonadota</taxon>
        <taxon>Gammaproteobacteria</taxon>
        <taxon>Thiotrichales</taxon>
        <taxon>Piscirickettsiaceae</taxon>
        <taxon>Methylophaga</taxon>
    </lineage>
</organism>
<protein>
    <submittedName>
        <fullName evidence="2">Putative signal transduction protein</fullName>
    </submittedName>
</protein>
<keyword evidence="3" id="KW-1185">Reference proteome</keyword>
<dbReference type="PANTHER" id="PTHR33525">
    <property type="match status" value="1"/>
</dbReference>
<dbReference type="RefSeq" id="WP_014704641.1">
    <property type="nucleotide sequence ID" value="NC_017856.1"/>
</dbReference>
<evidence type="ECO:0000259" key="1">
    <source>
        <dbReference type="PROSITE" id="PS51833"/>
    </source>
</evidence>
<dbReference type="Gene3D" id="1.10.3210.10">
    <property type="entry name" value="Hypothetical protein af1432"/>
    <property type="match status" value="1"/>
</dbReference>
<dbReference type="Proteomes" id="UP000009145">
    <property type="component" value="Chromosome"/>
</dbReference>
<dbReference type="KEGG" id="mec:Q7C_2083"/>
<dbReference type="AlphaFoldDB" id="I1YJX9"/>
<gene>
    <name evidence="2" type="ordered locus">Q7C_2083</name>
</gene>
<dbReference type="InterPro" id="IPR013976">
    <property type="entry name" value="HDOD"/>
</dbReference>
<dbReference type="Pfam" id="PF08668">
    <property type="entry name" value="HDOD"/>
    <property type="match status" value="1"/>
</dbReference>
<reference evidence="2 3" key="1">
    <citation type="journal article" date="2012" name="J. Bacteriol.">
        <title>Complete genome sequences of Methylophaga sp. strain JAM1 and Methylophaga sp. strain JAM7.</title>
        <authorList>
            <person name="Villeneuve C."/>
            <person name="Martineau C."/>
            <person name="Mauffrey F."/>
            <person name="Villemur R."/>
        </authorList>
    </citation>
    <scope>NUCLEOTIDE SEQUENCE [LARGE SCALE GENOMIC DNA]</scope>
    <source>
        <strain evidence="2 3">JAM7</strain>
    </source>
</reference>